<reference evidence="1 2" key="1">
    <citation type="journal article" date="2019" name="Sci. Rep.">
        <title>Orb-weaving spider Araneus ventricosus genome elucidates the spidroin gene catalogue.</title>
        <authorList>
            <person name="Kono N."/>
            <person name="Nakamura H."/>
            <person name="Ohtoshi R."/>
            <person name="Moran D.A.P."/>
            <person name="Shinohara A."/>
            <person name="Yoshida Y."/>
            <person name="Fujiwara M."/>
            <person name="Mori M."/>
            <person name="Tomita M."/>
            <person name="Arakawa K."/>
        </authorList>
    </citation>
    <scope>NUCLEOTIDE SEQUENCE [LARGE SCALE GENOMIC DNA]</scope>
</reference>
<sequence>MDMSVNLLQSLTNERYLKTETVLEQLHCLVIPVQFLGLAILGLPSTYLSNYKHFTSTRHPITDIGLEQLHCLVTPVQFSCSAVLGYAYSCEESFPEIDTIKYKFRSQIPEANLEPSP</sequence>
<keyword evidence="2" id="KW-1185">Reference proteome</keyword>
<gene>
    <name evidence="1" type="ORF">AVEN_173657_1</name>
</gene>
<dbReference type="AlphaFoldDB" id="A0A4Y2WW89"/>
<dbReference type="EMBL" id="BGPR01065285">
    <property type="protein sequence ID" value="GBO40107.1"/>
    <property type="molecule type" value="Genomic_DNA"/>
</dbReference>
<protein>
    <submittedName>
        <fullName evidence="1">Uncharacterized protein</fullName>
    </submittedName>
</protein>
<evidence type="ECO:0000313" key="1">
    <source>
        <dbReference type="EMBL" id="GBO40107.1"/>
    </source>
</evidence>
<organism evidence="1 2">
    <name type="scientific">Araneus ventricosus</name>
    <name type="common">Orbweaver spider</name>
    <name type="synonym">Epeira ventricosa</name>
    <dbReference type="NCBI Taxonomy" id="182803"/>
    <lineage>
        <taxon>Eukaryota</taxon>
        <taxon>Metazoa</taxon>
        <taxon>Ecdysozoa</taxon>
        <taxon>Arthropoda</taxon>
        <taxon>Chelicerata</taxon>
        <taxon>Arachnida</taxon>
        <taxon>Araneae</taxon>
        <taxon>Araneomorphae</taxon>
        <taxon>Entelegynae</taxon>
        <taxon>Araneoidea</taxon>
        <taxon>Araneidae</taxon>
        <taxon>Araneus</taxon>
    </lineage>
</organism>
<accession>A0A4Y2WW89</accession>
<comment type="caution">
    <text evidence="1">The sequence shown here is derived from an EMBL/GenBank/DDBJ whole genome shotgun (WGS) entry which is preliminary data.</text>
</comment>
<dbReference type="Proteomes" id="UP000499080">
    <property type="component" value="Unassembled WGS sequence"/>
</dbReference>
<evidence type="ECO:0000313" key="2">
    <source>
        <dbReference type="Proteomes" id="UP000499080"/>
    </source>
</evidence>
<proteinExistence type="predicted"/>
<name>A0A4Y2WW89_ARAVE</name>